<proteinExistence type="predicted"/>
<feature type="compositionally biased region" description="Low complexity" evidence="1">
    <location>
        <begin position="29"/>
        <end position="41"/>
    </location>
</feature>
<sequence>MSAHPHPYATALAQKRSRTDENQNRNIDASATTSINNSTTAMGESTNANTMCVPTTATNVSGGINTDPPKKLSPFHFTPVPFRPRSPSQSTSTGPPPIVHTNGDPLPVRYRRKPRKSKRPPRTYTVEELQEARLLRNERAKVRKEEKERQERERERERQERERLHHMEAARLSNALHDAEGENVGYHALNGFFDALVRLADCKTSTVVNTEIASFNWEAQPSPVSFLRHSQSDEHWPERCD</sequence>
<evidence type="ECO:0000256" key="1">
    <source>
        <dbReference type="SAM" id="MobiDB-lite"/>
    </source>
</evidence>
<dbReference type="Proteomes" id="UP000027222">
    <property type="component" value="Unassembled WGS sequence"/>
</dbReference>
<evidence type="ECO:0000313" key="3">
    <source>
        <dbReference type="Proteomes" id="UP000027222"/>
    </source>
</evidence>
<organism evidence="2 3">
    <name type="scientific">Galerina marginata (strain CBS 339.88)</name>
    <dbReference type="NCBI Taxonomy" id="685588"/>
    <lineage>
        <taxon>Eukaryota</taxon>
        <taxon>Fungi</taxon>
        <taxon>Dikarya</taxon>
        <taxon>Basidiomycota</taxon>
        <taxon>Agaricomycotina</taxon>
        <taxon>Agaricomycetes</taxon>
        <taxon>Agaricomycetidae</taxon>
        <taxon>Agaricales</taxon>
        <taxon>Agaricineae</taxon>
        <taxon>Strophariaceae</taxon>
        <taxon>Galerina</taxon>
    </lineage>
</organism>
<accession>A0A067TGG8</accession>
<feature type="compositionally biased region" description="Low complexity" evidence="1">
    <location>
        <begin position="83"/>
        <end position="93"/>
    </location>
</feature>
<protein>
    <submittedName>
        <fullName evidence="2">Uncharacterized protein</fullName>
    </submittedName>
</protein>
<feature type="compositionally biased region" description="Basic residues" evidence="1">
    <location>
        <begin position="109"/>
        <end position="121"/>
    </location>
</feature>
<feature type="compositionally biased region" description="Polar residues" evidence="1">
    <location>
        <begin position="42"/>
        <end position="64"/>
    </location>
</feature>
<gene>
    <name evidence="2" type="ORF">GALMADRAFT_206226</name>
</gene>
<keyword evidence="3" id="KW-1185">Reference proteome</keyword>
<feature type="compositionally biased region" description="Basic and acidic residues" evidence="1">
    <location>
        <begin position="130"/>
        <end position="162"/>
    </location>
</feature>
<name>A0A067TGG8_GALM3</name>
<evidence type="ECO:0000313" key="2">
    <source>
        <dbReference type="EMBL" id="KDR82320.1"/>
    </source>
</evidence>
<feature type="region of interest" description="Disordered" evidence="1">
    <location>
        <begin position="1"/>
        <end position="162"/>
    </location>
</feature>
<dbReference type="EMBL" id="KL142369">
    <property type="protein sequence ID" value="KDR82320.1"/>
    <property type="molecule type" value="Genomic_DNA"/>
</dbReference>
<reference evidence="3" key="1">
    <citation type="journal article" date="2014" name="Proc. Natl. Acad. Sci. U.S.A.">
        <title>Extensive sampling of basidiomycete genomes demonstrates inadequacy of the white-rot/brown-rot paradigm for wood decay fungi.</title>
        <authorList>
            <person name="Riley R."/>
            <person name="Salamov A.A."/>
            <person name="Brown D.W."/>
            <person name="Nagy L.G."/>
            <person name="Floudas D."/>
            <person name="Held B.W."/>
            <person name="Levasseur A."/>
            <person name="Lombard V."/>
            <person name="Morin E."/>
            <person name="Otillar R."/>
            <person name="Lindquist E.A."/>
            <person name="Sun H."/>
            <person name="LaButti K.M."/>
            <person name="Schmutz J."/>
            <person name="Jabbour D."/>
            <person name="Luo H."/>
            <person name="Baker S.E."/>
            <person name="Pisabarro A.G."/>
            <person name="Walton J.D."/>
            <person name="Blanchette R.A."/>
            <person name="Henrissat B."/>
            <person name="Martin F."/>
            <person name="Cullen D."/>
            <person name="Hibbett D.S."/>
            <person name="Grigoriev I.V."/>
        </authorList>
    </citation>
    <scope>NUCLEOTIDE SEQUENCE [LARGE SCALE GENOMIC DNA]</scope>
    <source>
        <strain evidence="3">CBS 339.88</strain>
    </source>
</reference>
<dbReference type="HOGENOM" id="CLU_1151863_0_0_1"/>
<dbReference type="AlphaFoldDB" id="A0A067TGG8"/>